<accession>A0AB33BQK2</accession>
<reference evidence="4 5" key="1">
    <citation type="submission" date="2016-03" db="EMBL/GenBank/DDBJ databases">
        <title>Pediococcus and Lactobacillus from brewery environment - whole genome sequencing and assembly.</title>
        <authorList>
            <person name="Behr J."/>
            <person name="Geissler A.J."/>
            <person name="Vogel R.F."/>
        </authorList>
    </citation>
    <scope>NUCLEOTIDE SEQUENCE [LARGE SCALE GENOMIC DNA]</scope>
    <source>
        <strain evidence="4 5">TMW 1.481</strain>
    </source>
</reference>
<feature type="transmembrane region" description="Helical" evidence="2">
    <location>
        <begin position="431"/>
        <end position="448"/>
    </location>
</feature>
<name>A0AB33BQK2_9LACO</name>
<evidence type="ECO:0000256" key="2">
    <source>
        <dbReference type="SAM" id="Phobius"/>
    </source>
</evidence>
<keyword evidence="2" id="KW-1133">Transmembrane helix</keyword>
<organism evidence="4 5">
    <name type="scientific">Fructilactobacillus lindneri</name>
    <dbReference type="NCBI Taxonomy" id="53444"/>
    <lineage>
        <taxon>Bacteria</taxon>
        <taxon>Bacillati</taxon>
        <taxon>Bacillota</taxon>
        <taxon>Bacilli</taxon>
        <taxon>Lactobacillales</taxon>
        <taxon>Lactobacillaceae</taxon>
        <taxon>Fructilactobacillus</taxon>
    </lineage>
</organism>
<keyword evidence="1" id="KW-0175">Coiled coil</keyword>
<evidence type="ECO:0000259" key="3">
    <source>
        <dbReference type="Pfam" id="PF13514"/>
    </source>
</evidence>
<dbReference type="KEGG" id="lle:AYR59_06045"/>
<dbReference type="InterPro" id="IPR038734">
    <property type="entry name" value="YhaN_AAA"/>
</dbReference>
<dbReference type="InterPro" id="IPR027417">
    <property type="entry name" value="P-loop_NTPase"/>
</dbReference>
<evidence type="ECO:0000313" key="4">
    <source>
        <dbReference type="EMBL" id="ANZ59608.1"/>
    </source>
</evidence>
<keyword evidence="2" id="KW-0472">Membrane</keyword>
<feature type="coiled-coil region" evidence="1">
    <location>
        <begin position="562"/>
        <end position="677"/>
    </location>
</feature>
<proteinExistence type="predicted"/>
<gene>
    <name evidence="4" type="ORF">AYR59_06045</name>
</gene>
<dbReference type="Gene3D" id="3.40.50.300">
    <property type="entry name" value="P-loop containing nucleotide triphosphate hydrolases"/>
    <property type="match status" value="2"/>
</dbReference>
<dbReference type="SUPFAM" id="SSF52540">
    <property type="entry name" value="P-loop containing nucleoside triphosphate hydrolases"/>
    <property type="match status" value="1"/>
</dbReference>
<sequence length="860" mass="100276">MKKIVKIKKIEIFNYGKLSHVTLDFNQFQVIYGKNEAGKTTIINFIKDILFGFEHRSTTHLYGPKDKSEMGGKLVIVNHGVTFEIQRVDGKNGGDLTIFDYQGNELSQQTLKEILGPINRNVYDKLFYFGSLDLDAIAKMTNDELEERIRRVGVVGIEQWLKLKKDLDEEAGSIYRPTGKKQRLYMELKNYEKLQDEFKEAKNKYPEFVELTEQLNKLDSEIKKDNQDYNQLVQTYSKVYEDSQNWNKYDQLSQLKNKNLKVKDGFEDHDLAKINDLNNKSKLMADDLNNNNLKIQNLKKQHFVTQPHYQFYLDNQAKINDLYVHLDHQIEKQREYDSLLHDIKNEELRLHQDNIDAGGTDSKPFDSEMLKHVDELIHYKNDLKSQITFAKQNSRSKSEVSITNNQLPIGIMGLGLVIIIIGFLFQGVMLPILLVVGLLLILGGFLLTRKPKQNHTNPNNQISVDELNSQIQNIENELMSIGKKYEIQSISQNQWTNVLQTAIKRRNNELEEINALKNDAQNKLVSLKNYLDNWSFAFNELELTDVSDGMKYNTIKQFVLGAKDQEQKSTQYHQRLQELENDRDQHQKQLDEIQNEMQQFYISRGAKDLAEFKSLFAEQNKLKKQLEQLASLQSELDDSVIMRLKNYPNKQVLDDKLQMLKDQQEQLKLKMVSLTQKQTAVKIKIDQLKKDGTFLDLKQKLATSQSEINDLTSKWLVYKLTNEWIERVLNQASHGRFPQVQQQAQKYFDILTDHHYIEIKYGKKIEVVSNDGMKFKIKELSRGTMQQLYLSLIFALTISFSDEFPMPIIIDDGFVEFDHVRTNNAIELMKLISETTQILYFTADDRIMNEISTDLVLKLD</sequence>
<feature type="coiled-coil region" evidence="1">
    <location>
        <begin position="181"/>
        <end position="235"/>
    </location>
</feature>
<keyword evidence="2" id="KW-0812">Transmembrane</keyword>
<feature type="domain" description="YhaN AAA" evidence="3">
    <location>
        <begin position="6"/>
        <end position="202"/>
    </location>
</feature>
<dbReference type="AlphaFoldDB" id="A0AB33BQK2"/>
<feature type="coiled-coil region" evidence="1">
    <location>
        <begin position="464"/>
        <end position="530"/>
    </location>
</feature>
<dbReference type="Pfam" id="PF13514">
    <property type="entry name" value="AAA_27"/>
    <property type="match status" value="1"/>
</dbReference>
<evidence type="ECO:0000313" key="5">
    <source>
        <dbReference type="Proteomes" id="UP000093346"/>
    </source>
</evidence>
<protein>
    <recommendedName>
        <fullName evidence="3">YhaN AAA domain-containing protein</fullName>
    </recommendedName>
</protein>
<dbReference type="PANTHER" id="PTHR41259:SF1">
    <property type="entry name" value="DOUBLE-STRAND BREAK REPAIR RAD50 ATPASE, PUTATIVE-RELATED"/>
    <property type="match status" value="1"/>
</dbReference>
<dbReference type="PANTHER" id="PTHR41259">
    <property type="entry name" value="DOUBLE-STRAND BREAK REPAIR RAD50 ATPASE, PUTATIVE-RELATED"/>
    <property type="match status" value="1"/>
</dbReference>
<feature type="transmembrane region" description="Helical" evidence="2">
    <location>
        <begin position="407"/>
        <end position="425"/>
    </location>
</feature>
<dbReference type="EMBL" id="CP014907">
    <property type="protein sequence ID" value="ANZ59608.1"/>
    <property type="molecule type" value="Genomic_DNA"/>
</dbReference>
<dbReference type="Proteomes" id="UP000093346">
    <property type="component" value="Chromosome"/>
</dbReference>
<evidence type="ECO:0000256" key="1">
    <source>
        <dbReference type="SAM" id="Coils"/>
    </source>
</evidence>